<dbReference type="Pfam" id="PF14559">
    <property type="entry name" value="TPR_19"/>
    <property type="match status" value="1"/>
</dbReference>
<dbReference type="InterPro" id="IPR032519">
    <property type="entry name" value="YbgF_tri"/>
</dbReference>
<dbReference type="Gene3D" id="1.20.5.110">
    <property type="match status" value="1"/>
</dbReference>
<reference evidence="3 4" key="1">
    <citation type="submission" date="2023-08" db="EMBL/GenBank/DDBJ databases">
        <title>Rhodoferax potami sp. nov. and Rhodoferax mekongensis sp. nov., isolated from the Mekong River in Thailand.</title>
        <authorList>
            <person name="Kitikhun S."/>
            <person name="Charoenyingcharoen P."/>
            <person name="Siriarchawattana P."/>
            <person name="Likhitrattanapisal S."/>
            <person name="Nilsakha T."/>
            <person name="Chanpet A."/>
            <person name="Rattanawaree P."/>
            <person name="Ingsriswang S."/>
        </authorList>
    </citation>
    <scope>NUCLEOTIDE SEQUENCE [LARGE SCALE GENOMIC DNA]</scope>
    <source>
        <strain evidence="3 4">TBRC 17307</strain>
    </source>
</reference>
<keyword evidence="1" id="KW-0175">Coiled coil</keyword>
<sequence precursor="true">MMSSLMKRFAHAAPVALLLCLGAGQAFAGLFDDEEARRAILDLRQRIDVMRNDSDQKISEESKRNAEEVAQLRRSLLEMQNQLEASRADTAKLRGQVEQLARDLAEAQRKQKDSSQLLEDRLRKLEPSKVSVDGREFFAEPSEKRDFEAALAVFRKGDFAAAQAVFLDFLNRYSTSGYRPSALFWLGSAQYATKDYKDAQANFRSLVQQSSDHVRAPEALLALANCQSELKDTKAARKTLEELMASYPSSEAASAAKDRLARLK</sequence>
<accession>A0ABZ0AVN7</accession>
<comment type="function">
    <text evidence="1">Mediates coordination of peptidoglycan synthesis and outer membrane constriction during cell division.</text>
</comment>
<keyword evidence="1" id="KW-0732">Signal</keyword>
<dbReference type="InterPro" id="IPR034706">
    <property type="entry name" value="CpoB"/>
</dbReference>
<dbReference type="RefSeq" id="WP_313866587.1">
    <property type="nucleotide sequence ID" value="NZ_CP132507.1"/>
</dbReference>
<organism evidence="3 4">
    <name type="scientific">Rhodoferax mekongensis</name>
    <dbReference type="NCBI Taxonomy" id="3068341"/>
    <lineage>
        <taxon>Bacteria</taxon>
        <taxon>Pseudomonadati</taxon>
        <taxon>Pseudomonadota</taxon>
        <taxon>Betaproteobacteria</taxon>
        <taxon>Burkholderiales</taxon>
        <taxon>Comamonadaceae</taxon>
        <taxon>Rhodoferax</taxon>
    </lineage>
</organism>
<comment type="similarity">
    <text evidence="1">Belongs to the CpoB family.</text>
</comment>
<keyword evidence="1" id="KW-0131">Cell cycle</keyword>
<evidence type="ECO:0000313" key="4">
    <source>
        <dbReference type="Proteomes" id="UP001302257"/>
    </source>
</evidence>
<feature type="signal peptide" evidence="1">
    <location>
        <begin position="1"/>
        <end position="28"/>
    </location>
</feature>
<dbReference type="Gene3D" id="1.25.40.10">
    <property type="entry name" value="Tetratricopeptide repeat domain"/>
    <property type="match status" value="1"/>
</dbReference>
<evidence type="ECO:0000259" key="2">
    <source>
        <dbReference type="Pfam" id="PF16331"/>
    </source>
</evidence>
<evidence type="ECO:0000256" key="1">
    <source>
        <dbReference type="HAMAP-Rule" id="MF_02066"/>
    </source>
</evidence>
<feature type="chain" id="PRO_5044927216" description="Cell division coordinator CpoB" evidence="1">
    <location>
        <begin position="29"/>
        <end position="264"/>
    </location>
</feature>
<dbReference type="EMBL" id="CP132507">
    <property type="protein sequence ID" value="WNO03703.1"/>
    <property type="molecule type" value="Genomic_DNA"/>
</dbReference>
<dbReference type="HAMAP" id="MF_02066">
    <property type="entry name" value="CpoB"/>
    <property type="match status" value="1"/>
</dbReference>
<comment type="subcellular location">
    <subcellularLocation>
        <location evidence="1">Periplasm</location>
    </subcellularLocation>
</comment>
<name>A0ABZ0AVN7_9BURK</name>
<proteinExistence type="inferred from homology"/>
<dbReference type="Pfam" id="PF16331">
    <property type="entry name" value="TolA_bind_tri"/>
    <property type="match status" value="1"/>
</dbReference>
<keyword evidence="1" id="KW-0132">Cell division</keyword>
<feature type="coiled-coil region" evidence="1">
    <location>
        <begin position="69"/>
        <end position="117"/>
    </location>
</feature>
<keyword evidence="1" id="KW-0574">Periplasm</keyword>
<dbReference type="InterPro" id="IPR011990">
    <property type="entry name" value="TPR-like_helical_dom_sf"/>
</dbReference>
<dbReference type="Proteomes" id="UP001302257">
    <property type="component" value="Chromosome"/>
</dbReference>
<dbReference type="NCBIfam" id="TIGR02795">
    <property type="entry name" value="tol_pal_ybgF"/>
    <property type="match status" value="1"/>
</dbReference>
<gene>
    <name evidence="3" type="primary">ybgF</name>
    <name evidence="1" type="synonym">cpoB</name>
    <name evidence="3" type="ORF">RAN89_12345</name>
</gene>
<dbReference type="SUPFAM" id="SSF48452">
    <property type="entry name" value="TPR-like"/>
    <property type="match status" value="1"/>
</dbReference>
<keyword evidence="4" id="KW-1185">Reference proteome</keyword>
<feature type="domain" description="YbgF trimerisation" evidence="2">
    <location>
        <begin position="67"/>
        <end position="129"/>
    </location>
</feature>
<evidence type="ECO:0000313" key="3">
    <source>
        <dbReference type="EMBL" id="WNO03703.1"/>
    </source>
</evidence>
<dbReference type="InterPro" id="IPR014162">
    <property type="entry name" value="CpoB_C"/>
</dbReference>
<protein>
    <recommendedName>
        <fullName evidence="1">Cell division coordinator CpoB</fullName>
    </recommendedName>
</protein>